<keyword evidence="3" id="KW-0732">Signal</keyword>
<evidence type="ECO:0000256" key="3">
    <source>
        <dbReference type="SAM" id="SignalP"/>
    </source>
</evidence>
<keyword evidence="5" id="KW-1185">Reference proteome</keyword>
<dbReference type="Pfam" id="PF00445">
    <property type="entry name" value="Ribonuclease_T2"/>
    <property type="match status" value="1"/>
</dbReference>
<comment type="similarity">
    <text evidence="1 2">Belongs to the RNase T2 family.</text>
</comment>
<dbReference type="InterPro" id="IPR039378">
    <property type="entry name" value="RNase_T2_prok"/>
</dbReference>
<dbReference type="PANTHER" id="PTHR11240:SF22">
    <property type="entry name" value="RIBONUCLEASE T2"/>
    <property type="match status" value="1"/>
</dbReference>
<dbReference type="InterPro" id="IPR033130">
    <property type="entry name" value="RNase_T2_His_AS_2"/>
</dbReference>
<comment type="caution">
    <text evidence="4">The sequence shown here is derived from an EMBL/GenBank/DDBJ whole genome shotgun (WGS) entry which is preliminary data.</text>
</comment>
<dbReference type="Gene3D" id="3.90.730.10">
    <property type="entry name" value="Ribonuclease T2-like"/>
    <property type="match status" value="1"/>
</dbReference>
<evidence type="ECO:0000313" key="5">
    <source>
        <dbReference type="Proteomes" id="UP000606776"/>
    </source>
</evidence>
<feature type="chain" id="PRO_5045678138" evidence="3">
    <location>
        <begin position="25"/>
        <end position="247"/>
    </location>
</feature>
<dbReference type="Proteomes" id="UP000606776">
    <property type="component" value="Unassembled WGS sequence"/>
</dbReference>
<dbReference type="InterPro" id="IPR036430">
    <property type="entry name" value="RNase_T2-like_sf"/>
</dbReference>
<accession>A0ABR9VF91</accession>
<evidence type="ECO:0000256" key="2">
    <source>
        <dbReference type="RuleBase" id="RU004328"/>
    </source>
</evidence>
<evidence type="ECO:0000313" key="4">
    <source>
        <dbReference type="EMBL" id="MBE9237169.1"/>
    </source>
</evidence>
<dbReference type="CDD" id="cd01062">
    <property type="entry name" value="RNase_T2_prok"/>
    <property type="match status" value="1"/>
</dbReference>
<organism evidence="4 5">
    <name type="scientific">Sphaerospermopsis aphanizomenoides LEGE 00250</name>
    <dbReference type="NCBI Taxonomy" id="2777972"/>
    <lineage>
        <taxon>Bacteria</taxon>
        <taxon>Bacillati</taxon>
        <taxon>Cyanobacteriota</taxon>
        <taxon>Cyanophyceae</taxon>
        <taxon>Nostocales</taxon>
        <taxon>Aphanizomenonaceae</taxon>
        <taxon>Sphaerospermopsis</taxon>
        <taxon>Sphaerospermopsis aphanizomenoides</taxon>
    </lineage>
</organism>
<dbReference type="PANTHER" id="PTHR11240">
    <property type="entry name" value="RIBONUCLEASE T2"/>
    <property type="match status" value="1"/>
</dbReference>
<dbReference type="EMBL" id="JADEWB010000080">
    <property type="protein sequence ID" value="MBE9237169.1"/>
    <property type="molecule type" value="Genomic_DNA"/>
</dbReference>
<evidence type="ECO:0000256" key="1">
    <source>
        <dbReference type="ARBA" id="ARBA00007469"/>
    </source>
</evidence>
<name>A0ABR9VF91_9CYAN</name>
<reference evidence="4 5" key="1">
    <citation type="submission" date="2020-10" db="EMBL/GenBank/DDBJ databases">
        <authorList>
            <person name="Castelo-Branco R."/>
            <person name="Eusebio N."/>
            <person name="Adriana R."/>
            <person name="Vieira A."/>
            <person name="Brugerolle De Fraissinette N."/>
            <person name="Rezende De Castro R."/>
            <person name="Schneider M.P."/>
            <person name="Vasconcelos V."/>
            <person name="Leao P.N."/>
        </authorList>
    </citation>
    <scope>NUCLEOTIDE SEQUENCE [LARGE SCALE GENOMIC DNA]</scope>
    <source>
        <strain evidence="4 5">LEGE 00250</strain>
    </source>
</reference>
<dbReference type="PROSITE" id="PS00530">
    <property type="entry name" value="RNASE_T2_1"/>
    <property type="match status" value="1"/>
</dbReference>
<feature type="signal peptide" evidence="3">
    <location>
        <begin position="1"/>
        <end position="24"/>
    </location>
</feature>
<dbReference type="InterPro" id="IPR018188">
    <property type="entry name" value="RNase_T2_His_AS_1"/>
</dbReference>
<proteinExistence type="inferred from homology"/>
<protein>
    <submittedName>
        <fullName evidence="4">Ribonuclease T2</fullName>
    </submittedName>
</protein>
<dbReference type="SUPFAM" id="SSF55895">
    <property type="entry name" value="Ribonuclease Rh-like"/>
    <property type="match status" value="1"/>
</dbReference>
<sequence length="247" mass="27193">MNFMRFIIAFLLSFLLLGQQITYADSCPTKGCAEKYLLSLSWQSAFCETHPNKIECMTQTENGYDASNFTLHGLWPDKLAYCGVSRDDINNDETKNWAALPVVEVDAETSSELIEVMPGVVSNLERHEWVKHGTCDGRNADEYYDIAVDLLKEVNASDVRDLFAQNIGETISLSEVKTAFDRTFGQGASSSLSLKCNPDSKLATEIRLKIKRPQPGQKLADVLIPSGALSCDKVLIDAVGIGSLSQS</sequence>
<gene>
    <name evidence="4" type="ORF">IQ227_14310</name>
</gene>
<dbReference type="PROSITE" id="PS00531">
    <property type="entry name" value="RNASE_T2_2"/>
    <property type="match status" value="1"/>
</dbReference>
<dbReference type="InterPro" id="IPR001568">
    <property type="entry name" value="RNase_T2-like"/>
</dbReference>